<organism evidence="2">
    <name type="scientific">Ditylum brightwellii</name>
    <dbReference type="NCBI Taxonomy" id="49249"/>
    <lineage>
        <taxon>Eukaryota</taxon>
        <taxon>Sar</taxon>
        <taxon>Stramenopiles</taxon>
        <taxon>Ochrophyta</taxon>
        <taxon>Bacillariophyta</taxon>
        <taxon>Mediophyceae</taxon>
        <taxon>Lithodesmiophycidae</taxon>
        <taxon>Lithodesmiales</taxon>
        <taxon>Lithodesmiaceae</taxon>
        <taxon>Ditylum</taxon>
    </lineage>
</organism>
<name>A0A7S4SI21_9STRA</name>
<feature type="region of interest" description="Disordered" evidence="1">
    <location>
        <begin position="282"/>
        <end position="301"/>
    </location>
</feature>
<dbReference type="EMBL" id="HBNS01044859">
    <property type="protein sequence ID" value="CAE4644726.1"/>
    <property type="molecule type" value="Transcribed_RNA"/>
</dbReference>
<dbReference type="InterPro" id="IPR037221">
    <property type="entry name" value="H-type_lectin_dom_sf"/>
</dbReference>
<feature type="compositionally biased region" description="Basic and acidic residues" evidence="1">
    <location>
        <begin position="292"/>
        <end position="301"/>
    </location>
</feature>
<proteinExistence type="predicted"/>
<reference evidence="2" key="1">
    <citation type="submission" date="2021-01" db="EMBL/GenBank/DDBJ databases">
        <authorList>
            <person name="Corre E."/>
            <person name="Pelletier E."/>
            <person name="Niang G."/>
            <person name="Scheremetjew M."/>
            <person name="Finn R."/>
            <person name="Kale V."/>
            <person name="Holt S."/>
            <person name="Cochrane G."/>
            <person name="Meng A."/>
            <person name="Brown T."/>
            <person name="Cohen L."/>
        </authorList>
    </citation>
    <scope>NUCLEOTIDE SEQUENCE</scope>
    <source>
        <strain evidence="2">GSO104</strain>
    </source>
</reference>
<evidence type="ECO:0000313" key="2">
    <source>
        <dbReference type="EMBL" id="CAE4644726.1"/>
    </source>
</evidence>
<accession>A0A7S4SI21</accession>
<dbReference type="AlphaFoldDB" id="A0A7S4SI21"/>
<evidence type="ECO:0000256" key="1">
    <source>
        <dbReference type="SAM" id="MobiDB-lite"/>
    </source>
</evidence>
<gene>
    <name evidence="2" type="ORF">DBRI00130_LOCUS34730</name>
</gene>
<protein>
    <submittedName>
        <fullName evidence="2">Uncharacterized protein</fullName>
    </submittedName>
</protein>
<dbReference type="Gene3D" id="2.60.40.2080">
    <property type="match status" value="1"/>
</dbReference>
<sequence>MPSSMPSATPSIQVFLCDIPSSMGVVGLADSKIVAETGKVVLQNTISSDIFVNITFRRTYSDPVVLAFVNSRNDWNSVAPRVKDVTPNGCIVFMHNPSNSSHGTELVSYFVAEKGRYELHGGAIFEAGSHDTSTAHEGGQNYIGDQLWFTEPFQNMPAVLHTLNTYNNADFMASLATTITTNGFQIAQEYAETTPSSIVQETIAWIAFETGSGTSTGQKYIVGIDDNGIDNGVDNVEYIIEFTSVGYETSPDLVAAVNLENGNNGAWARGSGTFSNTQQGVFAEEDQEDDPERSHTNELCDNERHHESELISWVAFEVAWVAFESCSDLIQAI</sequence>